<feature type="chain" id="PRO_5038945909" description="Secreted protein" evidence="3">
    <location>
        <begin position="29"/>
        <end position="225"/>
    </location>
</feature>
<dbReference type="KEGG" id="sfk:KY5_2394"/>
<feature type="signal peptide" evidence="3">
    <location>
        <begin position="1"/>
        <end position="28"/>
    </location>
</feature>
<accession>A0A291Q731</accession>
<keyword evidence="2" id="KW-0472">Membrane</keyword>
<dbReference type="RefSeq" id="WP_098242236.1">
    <property type="nucleotide sequence ID" value="NZ_CP022685.1"/>
</dbReference>
<evidence type="ECO:0000256" key="1">
    <source>
        <dbReference type="SAM" id="MobiDB-lite"/>
    </source>
</evidence>
<name>A0A291Q731_9ACTN</name>
<feature type="region of interest" description="Disordered" evidence="1">
    <location>
        <begin position="171"/>
        <end position="195"/>
    </location>
</feature>
<protein>
    <recommendedName>
        <fullName evidence="6">Secreted protein</fullName>
    </recommendedName>
</protein>
<feature type="transmembrane region" description="Helical" evidence="2">
    <location>
        <begin position="199"/>
        <end position="218"/>
    </location>
</feature>
<evidence type="ECO:0000313" key="4">
    <source>
        <dbReference type="EMBL" id="ATL27412.1"/>
    </source>
</evidence>
<sequence length="225" mass="23197">MTAGRARRARRQAVALLAALLCTLGVIAAAPAQAVGYRYWSFWERDGDSWTYATQGPGTARPDDGDVQGFRFSVSDDSKDSAAPRGTADFDDICADRPAREGRKRVALVIDFGRPGDAPKGEKPPAARTACAQVGEDATSAEALASVAKPLRYDSNALLCAISGYPKSGCGDQVSGDGTSKKDSPARADGDAGDGGGPSVGLIAGIAAVVVLGGAALWQARRRRG</sequence>
<dbReference type="Proteomes" id="UP000221011">
    <property type="component" value="Chromosome"/>
</dbReference>
<feature type="compositionally biased region" description="Basic and acidic residues" evidence="1">
    <location>
        <begin position="179"/>
        <end position="190"/>
    </location>
</feature>
<dbReference type="InterPro" id="IPR047704">
    <property type="entry name" value="GPS-CTERM"/>
</dbReference>
<keyword evidence="5" id="KW-1185">Reference proteome</keyword>
<evidence type="ECO:0008006" key="6">
    <source>
        <dbReference type="Google" id="ProtNLM"/>
    </source>
</evidence>
<dbReference type="NCBIfam" id="NF040672">
    <property type="entry name" value="SCO2322_fam"/>
    <property type="match status" value="1"/>
</dbReference>
<reference evidence="4 5" key="1">
    <citation type="submission" date="2017-08" db="EMBL/GenBank/DDBJ databases">
        <title>Complete Genome Sequence of Streptomyces formicae KY5, the formicamycin producer.</title>
        <authorList>
            <person name="Holmes N.A."/>
            <person name="Devine R."/>
            <person name="Qin Z."/>
            <person name="Seipke R.F."/>
            <person name="Wilkinson B."/>
            <person name="Hutchings M.I."/>
        </authorList>
    </citation>
    <scope>NUCLEOTIDE SEQUENCE [LARGE SCALE GENOMIC DNA]</scope>
    <source>
        <strain evidence="4 5">KY5</strain>
    </source>
</reference>
<dbReference type="InterPro" id="IPR047703">
    <property type="entry name" value="SCO2322-like"/>
</dbReference>
<keyword evidence="2" id="KW-0812">Transmembrane</keyword>
<dbReference type="NCBIfam" id="NF040681">
    <property type="entry name" value="GPS-CTERM"/>
    <property type="match status" value="1"/>
</dbReference>
<organism evidence="4 5">
    <name type="scientific">Streptomyces formicae</name>
    <dbReference type="NCBI Taxonomy" id="1616117"/>
    <lineage>
        <taxon>Bacteria</taxon>
        <taxon>Bacillati</taxon>
        <taxon>Actinomycetota</taxon>
        <taxon>Actinomycetes</taxon>
        <taxon>Kitasatosporales</taxon>
        <taxon>Streptomycetaceae</taxon>
        <taxon>Streptomyces</taxon>
    </lineage>
</organism>
<evidence type="ECO:0000256" key="2">
    <source>
        <dbReference type="SAM" id="Phobius"/>
    </source>
</evidence>
<feature type="region of interest" description="Disordered" evidence="1">
    <location>
        <begin position="73"/>
        <end position="93"/>
    </location>
</feature>
<dbReference type="EMBL" id="CP022685">
    <property type="protein sequence ID" value="ATL27412.1"/>
    <property type="molecule type" value="Genomic_DNA"/>
</dbReference>
<keyword evidence="2" id="KW-1133">Transmembrane helix</keyword>
<proteinExistence type="predicted"/>
<dbReference type="AlphaFoldDB" id="A0A291Q731"/>
<evidence type="ECO:0000313" key="5">
    <source>
        <dbReference type="Proteomes" id="UP000221011"/>
    </source>
</evidence>
<keyword evidence="3" id="KW-0732">Signal</keyword>
<gene>
    <name evidence="4" type="ORF">KY5_2394</name>
</gene>
<evidence type="ECO:0000256" key="3">
    <source>
        <dbReference type="SAM" id="SignalP"/>
    </source>
</evidence>